<dbReference type="Proteomes" id="UP000235965">
    <property type="component" value="Unassembled WGS sequence"/>
</dbReference>
<dbReference type="InterPro" id="IPR032063">
    <property type="entry name" value="MavL-like"/>
</dbReference>
<dbReference type="OrthoDB" id="6357136at2759"/>
<keyword evidence="2" id="KW-1185">Reference proteome</keyword>
<reference evidence="1 2" key="1">
    <citation type="submission" date="2017-12" db="EMBL/GenBank/DDBJ databases">
        <title>Hemimetabolous genomes reveal molecular basis of termite eusociality.</title>
        <authorList>
            <person name="Harrison M.C."/>
            <person name="Jongepier E."/>
            <person name="Robertson H.M."/>
            <person name="Arning N."/>
            <person name="Bitard-Feildel T."/>
            <person name="Chao H."/>
            <person name="Childers C.P."/>
            <person name="Dinh H."/>
            <person name="Doddapaneni H."/>
            <person name="Dugan S."/>
            <person name="Gowin J."/>
            <person name="Greiner C."/>
            <person name="Han Y."/>
            <person name="Hu H."/>
            <person name="Hughes D.S.T."/>
            <person name="Huylmans A.-K."/>
            <person name="Kemena C."/>
            <person name="Kremer L.P.M."/>
            <person name="Lee S.L."/>
            <person name="Lopez-Ezquerra A."/>
            <person name="Mallet L."/>
            <person name="Monroy-Kuhn J.M."/>
            <person name="Moser A."/>
            <person name="Murali S.C."/>
            <person name="Muzny D.M."/>
            <person name="Otani S."/>
            <person name="Piulachs M.-D."/>
            <person name="Poelchau M."/>
            <person name="Qu J."/>
            <person name="Schaub F."/>
            <person name="Wada-Katsumata A."/>
            <person name="Worley K.C."/>
            <person name="Xie Q."/>
            <person name="Ylla G."/>
            <person name="Poulsen M."/>
            <person name="Gibbs R.A."/>
            <person name="Schal C."/>
            <person name="Richards S."/>
            <person name="Belles X."/>
            <person name="Korb J."/>
            <person name="Bornberg-Bauer E."/>
        </authorList>
    </citation>
    <scope>NUCLEOTIDE SEQUENCE [LARGE SCALE GENOMIC DNA]</scope>
    <source>
        <tissue evidence="1">Whole body</tissue>
    </source>
</reference>
<dbReference type="STRING" id="105785.A0A2J7Q8F1"/>
<name>A0A2J7Q8F1_9NEOP</name>
<dbReference type="AlphaFoldDB" id="A0A2J7Q8F1"/>
<dbReference type="Pfam" id="PF16062">
    <property type="entry name" value="MavL-like"/>
    <property type="match status" value="1"/>
</dbReference>
<sequence>MAVFDISLCCKCSKDSEPEVANDYRVSKWIPAAMTELQTGYLAACLKTQKPEDTLLQELLQYSSEFPIEFPVQSVLCRALLKEQPDVSEEILEHHINSAYPVLHEAALTLYIDFLEYKKKFGTAQEKELYANMGVVELVQRFLEKRAVTFCGRFDSYMLLSGEKGISGWDTIGTQTETPPLVLQDCLSYDEIKLSAFLALSSYSVFTNTGSRRNRGIPSPSLEAVRRHGVVVGIVGPRLSHGGVMDQHEIMITKTQNVKRNGYGSASQNNALHCWRQIWADFYAVPSLPTYNKVLRSVQNTKAGERFVAGTEMMFDNNIYAKRICIAAELLLLEAESRAAAENTQAYVHVVGFGLGVWKISGHQEKIFLDSFATCLKQLHPILSHVSDVNFAWFAESTCGGVGNGGRIGDDKHSIRILFSRRDPHSPLVDAEDASKLLVVSYAWDGNSLPGNEFWEHSLDTSGDPANACSTQVSELQNPHVNRNKISGRNLHVACCEWGVVHVEEYSRRKINELSDSKM</sequence>
<organism evidence="1 2">
    <name type="scientific">Cryptotermes secundus</name>
    <dbReference type="NCBI Taxonomy" id="105785"/>
    <lineage>
        <taxon>Eukaryota</taxon>
        <taxon>Metazoa</taxon>
        <taxon>Ecdysozoa</taxon>
        <taxon>Arthropoda</taxon>
        <taxon>Hexapoda</taxon>
        <taxon>Insecta</taxon>
        <taxon>Pterygota</taxon>
        <taxon>Neoptera</taxon>
        <taxon>Polyneoptera</taxon>
        <taxon>Dictyoptera</taxon>
        <taxon>Blattodea</taxon>
        <taxon>Blattoidea</taxon>
        <taxon>Termitoidae</taxon>
        <taxon>Kalotermitidae</taxon>
        <taxon>Cryptotermitinae</taxon>
        <taxon>Cryptotermes</taxon>
    </lineage>
</organism>
<proteinExistence type="predicted"/>
<evidence type="ECO:0000313" key="2">
    <source>
        <dbReference type="Proteomes" id="UP000235965"/>
    </source>
</evidence>
<protein>
    <submittedName>
        <fullName evidence="1">Uncharacterized protein</fullName>
    </submittedName>
</protein>
<comment type="caution">
    <text evidence="1">The sequence shown here is derived from an EMBL/GenBank/DDBJ whole genome shotgun (WGS) entry which is preliminary data.</text>
</comment>
<evidence type="ECO:0000313" key="1">
    <source>
        <dbReference type="EMBL" id="PNF24846.1"/>
    </source>
</evidence>
<gene>
    <name evidence="1" type="ORF">B7P43_G13939</name>
</gene>
<dbReference type="InParanoid" id="A0A2J7Q8F1"/>
<dbReference type="EMBL" id="NEVH01016959">
    <property type="protein sequence ID" value="PNF24846.1"/>
    <property type="molecule type" value="Genomic_DNA"/>
</dbReference>
<accession>A0A2J7Q8F1</accession>